<keyword evidence="1 2" id="KW-0597">Phosphoprotein</keyword>
<dbReference type="EMBL" id="FOLO01000021">
    <property type="protein sequence ID" value="SFC87425.1"/>
    <property type="molecule type" value="Genomic_DNA"/>
</dbReference>
<evidence type="ECO:0000313" key="5">
    <source>
        <dbReference type="Proteomes" id="UP000198862"/>
    </source>
</evidence>
<dbReference type="Proteomes" id="UP000198862">
    <property type="component" value="Unassembled WGS sequence"/>
</dbReference>
<dbReference type="AlphaFoldDB" id="A0A1I1MQH4"/>
<feature type="modified residue" description="4-aspartylphosphate" evidence="2">
    <location>
        <position position="53"/>
    </location>
</feature>
<dbReference type="PROSITE" id="PS50110">
    <property type="entry name" value="RESPONSE_REGULATORY"/>
    <property type="match status" value="1"/>
</dbReference>
<organism evidence="4 5">
    <name type="scientific">Pseudoalteromonas denitrificans DSM 6059</name>
    <dbReference type="NCBI Taxonomy" id="1123010"/>
    <lineage>
        <taxon>Bacteria</taxon>
        <taxon>Pseudomonadati</taxon>
        <taxon>Pseudomonadota</taxon>
        <taxon>Gammaproteobacteria</taxon>
        <taxon>Alteromonadales</taxon>
        <taxon>Pseudoalteromonadaceae</taxon>
        <taxon>Pseudoalteromonas</taxon>
    </lineage>
</organism>
<sequence length="130" mass="14857">MRNSILVVDDIEGVRREITYLLEEENYLVTQAENGKEAMNILTQQNIHLVITDILMPEMDGFELCKFLENNFPEISIIIISGGGSTYKKNINDLDRLLTQAQKLTQAKVILKKPFSSEKLLSKVNFLLNK</sequence>
<dbReference type="PANTHER" id="PTHR44591">
    <property type="entry name" value="STRESS RESPONSE REGULATOR PROTEIN 1"/>
    <property type="match status" value="1"/>
</dbReference>
<dbReference type="STRING" id="1123010.SAMN02745724_02768"/>
<proteinExistence type="predicted"/>
<evidence type="ECO:0000256" key="2">
    <source>
        <dbReference type="PROSITE-ProRule" id="PRU00169"/>
    </source>
</evidence>
<reference evidence="4 5" key="1">
    <citation type="submission" date="2016-10" db="EMBL/GenBank/DDBJ databases">
        <authorList>
            <person name="de Groot N.N."/>
        </authorList>
    </citation>
    <scope>NUCLEOTIDE SEQUENCE [LARGE SCALE GENOMIC DNA]</scope>
    <source>
        <strain evidence="4 5">DSM 6059</strain>
    </source>
</reference>
<dbReference type="InterPro" id="IPR001789">
    <property type="entry name" value="Sig_transdc_resp-reg_receiver"/>
</dbReference>
<protein>
    <submittedName>
        <fullName evidence="4">Response regulator receiver domain-containing protein</fullName>
    </submittedName>
</protein>
<dbReference type="OrthoDB" id="9800897at2"/>
<dbReference type="Gene3D" id="3.40.50.2300">
    <property type="match status" value="1"/>
</dbReference>
<evidence type="ECO:0000313" key="4">
    <source>
        <dbReference type="EMBL" id="SFC87425.1"/>
    </source>
</evidence>
<evidence type="ECO:0000256" key="1">
    <source>
        <dbReference type="ARBA" id="ARBA00022553"/>
    </source>
</evidence>
<feature type="domain" description="Response regulatory" evidence="3">
    <location>
        <begin position="4"/>
        <end position="128"/>
    </location>
</feature>
<dbReference type="InterPro" id="IPR050595">
    <property type="entry name" value="Bact_response_regulator"/>
</dbReference>
<accession>A0A1I1MQH4</accession>
<dbReference type="PANTHER" id="PTHR44591:SF3">
    <property type="entry name" value="RESPONSE REGULATORY DOMAIN-CONTAINING PROTEIN"/>
    <property type="match status" value="1"/>
</dbReference>
<dbReference type="SUPFAM" id="SSF52172">
    <property type="entry name" value="CheY-like"/>
    <property type="match status" value="1"/>
</dbReference>
<evidence type="ECO:0000259" key="3">
    <source>
        <dbReference type="PROSITE" id="PS50110"/>
    </source>
</evidence>
<dbReference type="SMART" id="SM00448">
    <property type="entry name" value="REC"/>
    <property type="match status" value="1"/>
</dbReference>
<gene>
    <name evidence="4" type="ORF">SAMN02745724_02768</name>
</gene>
<dbReference type="RefSeq" id="WP_091984930.1">
    <property type="nucleotide sequence ID" value="NZ_FOLO01000021.1"/>
</dbReference>
<keyword evidence="5" id="KW-1185">Reference proteome</keyword>
<dbReference type="InterPro" id="IPR011006">
    <property type="entry name" value="CheY-like_superfamily"/>
</dbReference>
<name>A0A1I1MQH4_9GAMM</name>
<dbReference type="Pfam" id="PF00072">
    <property type="entry name" value="Response_reg"/>
    <property type="match status" value="1"/>
</dbReference>
<dbReference type="GO" id="GO:0000160">
    <property type="term" value="P:phosphorelay signal transduction system"/>
    <property type="evidence" value="ECO:0007669"/>
    <property type="project" value="InterPro"/>
</dbReference>